<protein>
    <submittedName>
        <fullName evidence="1">Uncharacterized protein</fullName>
    </submittedName>
</protein>
<organism evidence="1 2">
    <name type="scientific">Clitoria ternatea</name>
    <name type="common">Butterfly pea</name>
    <dbReference type="NCBI Taxonomy" id="43366"/>
    <lineage>
        <taxon>Eukaryota</taxon>
        <taxon>Viridiplantae</taxon>
        <taxon>Streptophyta</taxon>
        <taxon>Embryophyta</taxon>
        <taxon>Tracheophyta</taxon>
        <taxon>Spermatophyta</taxon>
        <taxon>Magnoliopsida</taxon>
        <taxon>eudicotyledons</taxon>
        <taxon>Gunneridae</taxon>
        <taxon>Pentapetalae</taxon>
        <taxon>rosids</taxon>
        <taxon>fabids</taxon>
        <taxon>Fabales</taxon>
        <taxon>Fabaceae</taxon>
        <taxon>Papilionoideae</taxon>
        <taxon>50 kb inversion clade</taxon>
        <taxon>NPAAA clade</taxon>
        <taxon>indigoferoid/millettioid clade</taxon>
        <taxon>Phaseoleae</taxon>
        <taxon>Clitoria</taxon>
    </lineage>
</organism>
<dbReference type="AlphaFoldDB" id="A0AAN9J6V5"/>
<gene>
    <name evidence="1" type="ORF">RJT34_16262</name>
</gene>
<dbReference type="EMBL" id="JAYKXN010000004">
    <property type="protein sequence ID" value="KAK7293397.1"/>
    <property type="molecule type" value="Genomic_DNA"/>
</dbReference>
<accession>A0AAN9J6V5</accession>
<proteinExistence type="predicted"/>
<comment type="caution">
    <text evidence="1">The sequence shown here is derived from an EMBL/GenBank/DDBJ whole genome shotgun (WGS) entry which is preliminary data.</text>
</comment>
<keyword evidence="2" id="KW-1185">Reference proteome</keyword>
<evidence type="ECO:0000313" key="2">
    <source>
        <dbReference type="Proteomes" id="UP001359559"/>
    </source>
</evidence>
<reference evidence="1 2" key="1">
    <citation type="submission" date="2024-01" db="EMBL/GenBank/DDBJ databases">
        <title>The genomes of 5 underutilized Papilionoideae crops provide insights into root nodulation and disease resistance.</title>
        <authorList>
            <person name="Yuan L."/>
        </authorList>
    </citation>
    <scope>NUCLEOTIDE SEQUENCE [LARGE SCALE GENOMIC DNA]</scope>
    <source>
        <strain evidence="1">LY-2023</strain>
        <tissue evidence="1">Leaf</tissue>
    </source>
</reference>
<dbReference type="Proteomes" id="UP001359559">
    <property type="component" value="Unassembled WGS sequence"/>
</dbReference>
<evidence type="ECO:0000313" key="1">
    <source>
        <dbReference type="EMBL" id="KAK7293397.1"/>
    </source>
</evidence>
<sequence length="140" mass="15495">MVLPGRATSFTVKAVEDSGGGRALTACRGRSGLLRWLARRRGCWLARRGLGFVQFVIGEGDRFCEEDDRCRKGQFSGDGNFLILFSLLVVLCGFDEEDGSVEDGEIEELLETCCRRELVVREDLRTEEALKGEDKRGGGS</sequence>
<name>A0AAN9J6V5_CLITE</name>